<evidence type="ECO:0000256" key="4">
    <source>
        <dbReference type="ARBA" id="ARBA00022729"/>
    </source>
</evidence>
<gene>
    <name evidence="9" type="primary">hcaG</name>
    <name evidence="9" type="ORF">HMPREF0016_03204</name>
</gene>
<dbReference type="PANTHER" id="PTHR33938:SF15">
    <property type="entry name" value="FERULOYL ESTERASE B-RELATED"/>
    <property type="match status" value="1"/>
</dbReference>
<dbReference type="AlphaFoldDB" id="D0SH81"/>
<dbReference type="eggNOG" id="COG1073">
    <property type="taxonomic scope" value="Bacteria"/>
</dbReference>
<dbReference type="GO" id="GO:0046872">
    <property type="term" value="F:metal ion binding"/>
    <property type="evidence" value="ECO:0007669"/>
    <property type="project" value="UniProtKB-KW"/>
</dbReference>
<comment type="similarity">
    <text evidence="1">Belongs to the tannase family.</text>
</comment>
<feature type="chain" id="PRO_5003014863" evidence="8">
    <location>
        <begin position="26"/>
        <end position="590"/>
    </location>
</feature>
<keyword evidence="5 9" id="KW-0378">Hydrolase</keyword>
<evidence type="ECO:0000256" key="3">
    <source>
        <dbReference type="ARBA" id="ARBA00022723"/>
    </source>
</evidence>
<keyword evidence="4 8" id="KW-0732">Signal</keyword>
<dbReference type="EMBL" id="GG704976">
    <property type="protein sequence ID" value="EEY94689.1"/>
    <property type="molecule type" value="Genomic_DNA"/>
</dbReference>
<dbReference type="EC" id="3.1.1.42" evidence="9"/>
<dbReference type="RefSeq" id="WP_005330644.1">
    <property type="nucleotide sequence ID" value="NZ_GG704976.1"/>
</dbReference>
<dbReference type="SUPFAM" id="SSF53474">
    <property type="entry name" value="alpha/beta-Hydrolases"/>
    <property type="match status" value="1"/>
</dbReference>
<dbReference type="InterPro" id="IPR029058">
    <property type="entry name" value="AB_hydrolase_fold"/>
</dbReference>
<dbReference type="Gene3D" id="3.40.50.1820">
    <property type="entry name" value="alpha/beta hydrolase"/>
    <property type="match status" value="1"/>
</dbReference>
<evidence type="ECO:0000256" key="7">
    <source>
        <dbReference type="ARBA" id="ARBA00023157"/>
    </source>
</evidence>
<reference evidence="10" key="1">
    <citation type="journal article" date="2012" name="PLoS ONE">
        <title>The success of Acinetobacter species; genetic, metabolic and virulence attributes.</title>
        <authorList>
            <person name="Peleg A.Y."/>
            <person name="de Breij A."/>
            <person name="Adams M.D."/>
            <person name="Cerqueira G.M."/>
            <person name="Mocali S."/>
            <person name="Galardini M."/>
            <person name="Nibbering P.H."/>
            <person name="Earl A.M."/>
            <person name="Ward D.V."/>
            <person name="Paterson D.L."/>
            <person name="Seifert H."/>
            <person name="Dijkshoorn L."/>
        </authorList>
    </citation>
    <scope>NUCLEOTIDE SEQUENCE [LARGE SCALE GENOMIC DNA]</scope>
    <source>
        <strain evidence="10">SH046</strain>
    </source>
</reference>
<dbReference type="Proteomes" id="UP000012047">
    <property type="component" value="Unassembled WGS sequence"/>
</dbReference>
<name>D0SH81_ACIJO</name>
<evidence type="ECO:0000313" key="9">
    <source>
        <dbReference type="EMBL" id="EEY94689.1"/>
    </source>
</evidence>
<accession>D0SH81</accession>
<dbReference type="HOGENOM" id="CLU_014819_4_0_6"/>
<organism evidence="9 10">
    <name type="scientific">Acinetobacter johnsonii SH046</name>
    <dbReference type="NCBI Taxonomy" id="575586"/>
    <lineage>
        <taxon>Bacteria</taxon>
        <taxon>Pseudomonadati</taxon>
        <taxon>Pseudomonadota</taxon>
        <taxon>Gammaproteobacteria</taxon>
        <taxon>Moraxellales</taxon>
        <taxon>Moraxellaceae</taxon>
        <taxon>Acinetobacter</taxon>
    </lineage>
</organism>
<dbReference type="GO" id="GO:0047745">
    <property type="term" value="F:chlorogenate hydrolase activity"/>
    <property type="evidence" value="ECO:0007669"/>
    <property type="project" value="UniProtKB-EC"/>
</dbReference>
<evidence type="ECO:0000256" key="2">
    <source>
        <dbReference type="ARBA" id="ARBA00022487"/>
    </source>
</evidence>
<keyword evidence="2" id="KW-0719">Serine esterase</keyword>
<dbReference type="PROSITE" id="PS51257">
    <property type="entry name" value="PROKAR_LIPOPROTEIN"/>
    <property type="match status" value="1"/>
</dbReference>
<dbReference type="PANTHER" id="PTHR33938">
    <property type="entry name" value="FERULOYL ESTERASE B-RELATED"/>
    <property type="match status" value="1"/>
</dbReference>
<keyword evidence="3" id="KW-0479">Metal-binding</keyword>
<evidence type="ECO:0000256" key="8">
    <source>
        <dbReference type="SAM" id="SignalP"/>
    </source>
</evidence>
<evidence type="ECO:0000256" key="5">
    <source>
        <dbReference type="ARBA" id="ARBA00022801"/>
    </source>
</evidence>
<keyword evidence="6" id="KW-0106">Calcium</keyword>
<protein>
    <submittedName>
        <fullName evidence="9">Chlorogenate esterase</fullName>
        <ecNumber evidence="9">3.1.1.42</ecNumber>
    </submittedName>
</protein>
<sequence length="590" mass="63454">MQKQLKQKIWFIPLSVLTLCIGLSACGDNDSSSTTQATATIPKLSPAVGTNLKGACADLQGFQYANTSITSASLEAAGSLKVAGQDIAAHCHITGYMYPRVSPVDGQSYQIGFEMRLPLDWNGRFLYQGNGGTDGNIVTATGQVGSGGPLTNALHDGFAVISSDAGHNASQNPLFGLDPQARIDYGYGAITKLTPMAKNLIQAAYGKLPDRSYAGGTSNGGRHAMIAATRLADQYDGILASTPGFHLPRAAAAQLYTAQQLRRVATDENDLSTALTLSERKVLAQSILDQCDDLDGVNDGLVQDIETCRTAFDIHRDVPVCAVERDGSCLSTDQIDVLANIYRGPVNATGEALYATQPFDPGLMGSNWASWKFDSSVGTARDPVAVGIIFQVPPDPSMMLNSRQFAFNFNFDTDYAKLSATNETYKESAMSFMIPPNELNLDQLQQRGGKMIVVQGTADGVFSVDDTQNWYDQLLQKYQNNASGGAPSFVRFFRVPGMNHSRGGIATDQFDALTALVNWVEHGQAPDRIIAGARGEGNASGQVNTEIPSNWSTNRTRPLCPYPLIARYNGHGNSELAENFSCKKIQMRAQ</sequence>
<proteinExistence type="inferred from homology"/>
<evidence type="ECO:0000256" key="6">
    <source>
        <dbReference type="ARBA" id="ARBA00022837"/>
    </source>
</evidence>
<evidence type="ECO:0000256" key="1">
    <source>
        <dbReference type="ARBA" id="ARBA00006249"/>
    </source>
</evidence>
<feature type="signal peptide" evidence="8">
    <location>
        <begin position="1"/>
        <end position="25"/>
    </location>
</feature>
<keyword evidence="7" id="KW-1015">Disulfide bond</keyword>
<dbReference type="InterPro" id="IPR011118">
    <property type="entry name" value="Tannase/feruloyl_esterase"/>
</dbReference>
<dbReference type="Pfam" id="PF07519">
    <property type="entry name" value="Tannase"/>
    <property type="match status" value="1"/>
</dbReference>
<evidence type="ECO:0000313" key="10">
    <source>
        <dbReference type="Proteomes" id="UP000012047"/>
    </source>
</evidence>